<dbReference type="Gene3D" id="3.80.10.10">
    <property type="entry name" value="Ribonuclease Inhibitor"/>
    <property type="match status" value="1"/>
</dbReference>
<evidence type="ECO:0000313" key="1">
    <source>
        <dbReference type="EMBL" id="JAP90642.1"/>
    </source>
</evidence>
<accession>A0A146K165</accession>
<dbReference type="InterPro" id="IPR026906">
    <property type="entry name" value="LRR_5"/>
</dbReference>
<feature type="non-terminal residue" evidence="1">
    <location>
        <position position="1"/>
    </location>
</feature>
<protein>
    <submittedName>
        <fullName evidence="1">Leucine rich repeats-containing protein</fullName>
    </submittedName>
</protein>
<proteinExistence type="predicted"/>
<dbReference type="InterPro" id="IPR032675">
    <property type="entry name" value="LRR_dom_sf"/>
</dbReference>
<name>A0A146K165_9EUKA</name>
<dbReference type="Pfam" id="PF13306">
    <property type="entry name" value="LRR_5"/>
    <property type="match status" value="1"/>
</dbReference>
<gene>
    <name evidence="1" type="ORF">TPC1_20059</name>
</gene>
<dbReference type="EMBL" id="GDID01005964">
    <property type="protein sequence ID" value="JAP90642.1"/>
    <property type="molecule type" value="Transcribed_RNA"/>
</dbReference>
<dbReference type="AlphaFoldDB" id="A0A146K165"/>
<feature type="non-terminal residue" evidence="1">
    <location>
        <position position="246"/>
    </location>
</feature>
<reference evidence="1" key="1">
    <citation type="submission" date="2015-07" db="EMBL/GenBank/DDBJ databases">
        <title>Adaptation to a free-living lifestyle via gene acquisitions in the diplomonad Trepomonas sp. PC1.</title>
        <authorList>
            <person name="Xu F."/>
            <person name="Jerlstrom-Hultqvist J."/>
            <person name="Kolisko M."/>
            <person name="Simpson A.G.B."/>
            <person name="Roger A.J."/>
            <person name="Svard S.G."/>
            <person name="Andersson J.O."/>
        </authorList>
    </citation>
    <scope>NUCLEOTIDE SEQUENCE</scope>
    <source>
        <strain evidence="1">PC1</strain>
    </source>
</reference>
<organism evidence="1">
    <name type="scientific">Trepomonas sp. PC1</name>
    <dbReference type="NCBI Taxonomy" id="1076344"/>
    <lineage>
        <taxon>Eukaryota</taxon>
        <taxon>Metamonada</taxon>
        <taxon>Diplomonadida</taxon>
        <taxon>Hexamitidae</taxon>
        <taxon>Hexamitinae</taxon>
        <taxon>Trepomonas</taxon>
    </lineage>
</organism>
<sequence>HAFASCPRLNMQIGFQQFGIHAFQCSGVQILDSQALQIPSACFDDCLQLKSVTLPKCLCIQEYAFYNCANLKFVSAPLADAQFDCFSKCTSIQQLETKNLLIEGKTLFVSGETYYNAFVGCDQISKIVALKKPKIQYKSISGVAAKKLVGRFVTEADFKPTWIRHVDCVVETDGDFPVNVEFTNLVSARLIVGQKCAVHIHSGKLVKICCEATLQTNLIKSGDQLGYFQEYKKNLPDIYTERKLDQ</sequence>